<dbReference type="Proteomes" id="UP000597206">
    <property type="component" value="Unassembled WGS sequence"/>
</dbReference>
<dbReference type="PROSITE" id="PS51186">
    <property type="entry name" value="GNAT"/>
    <property type="match status" value="1"/>
</dbReference>
<dbReference type="RefSeq" id="WP_196123910.1">
    <property type="nucleotide sequence ID" value="NZ_JADPMR010000003.1"/>
</dbReference>
<dbReference type="CDD" id="cd04301">
    <property type="entry name" value="NAT_SF"/>
    <property type="match status" value="1"/>
</dbReference>
<evidence type="ECO:0000313" key="3">
    <source>
        <dbReference type="Proteomes" id="UP000597206"/>
    </source>
</evidence>
<proteinExistence type="predicted"/>
<feature type="domain" description="N-acetyltransferase" evidence="1">
    <location>
        <begin position="8"/>
        <end position="151"/>
    </location>
</feature>
<evidence type="ECO:0000313" key="2">
    <source>
        <dbReference type="EMBL" id="MBF9001724.1"/>
    </source>
</evidence>
<dbReference type="InterPro" id="IPR000182">
    <property type="entry name" value="GNAT_dom"/>
</dbReference>
<comment type="caution">
    <text evidence="2">The sequence shown here is derived from an EMBL/GenBank/DDBJ whole genome shotgun (WGS) entry which is preliminary data.</text>
</comment>
<sequence length="151" mass="17465">MDINWQCVSFDELSTRQLYEIIKLRVDVFVVEQNCPYEELDNKDHQPGVKHLLGYLNDELVAYSRLLPAGVSLQHLSIGRVITKQSARGSGLGNQLLEQAINHCNQYWPNQIIEIEAQAHLQKYYEHHGFVKHSEPFMLDGIPHIEMQRAN</sequence>
<accession>A0ABS0GH13</accession>
<gene>
    <name evidence="2" type="ORF">I1A42_14625</name>
</gene>
<reference evidence="2 3" key="1">
    <citation type="submission" date="2020-11" db="EMBL/GenBank/DDBJ databases">
        <title>Vibrio nitrifigilis sp. nov., a marine nitrogen-fixing bacterium isolated from the lagoon sediment of an islet inside an atoll.</title>
        <authorList>
            <person name="Wang L.-T."/>
            <person name="Shieh W.Y."/>
        </authorList>
    </citation>
    <scope>NUCLEOTIDE SEQUENCE [LARGE SCALE GENOMIC DNA]</scope>
    <source>
        <strain evidence="2 3">NFV-1</strain>
    </source>
</reference>
<dbReference type="Pfam" id="PF13673">
    <property type="entry name" value="Acetyltransf_10"/>
    <property type="match status" value="1"/>
</dbReference>
<evidence type="ECO:0000259" key="1">
    <source>
        <dbReference type="PROSITE" id="PS51186"/>
    </source>
</evidence>
<name>A0ABS0GH13_9VIBR</name>
<protein>
    <submittedName>
        <fullName evidence="2">GNAT family N-acetyltransferase</fullName>
    </submittedName>
</protein>
<dbReference type="SUPFAM" id="SSF55729">
    <property type="entry name" value="Acyl-CoA N-acyltransferases (Nat)"/>
    <property type="match status" value="1"/>
</dbReference>
<dbReference type="InterPro" id="IPR016181">
    <property type="entry name" value="Acyl_CoA_acyltransferase"/>
</dbReference>
<keyword evidence="3" id="KW-1185">Reference proteome</keyword>
<dbReference type="EMBL" id="JADPMR010000003">
    <property type="protein sequence ID" value="MBF9001724.1"/>
    <property type="molecule type" value="Genomic_DNA"/>
</dbReference>
<dbReference type="Gene3D" id="3.40.630.30">
    <property type="match status" value="1"/>
</dbReference>
<organism evidence="2 3">
    <name type="scientific">Vibrio nitrifigilis</name>
    <dbReference type="NCBI Taxonomy" id="2789781"/>
    <lineage>
        <taxon>Bacteria</taxon>
        <taxon>Pseudomonadati</taxon>
        <taxon>Pseudomonadota</taxon>
        <taxon>Gammaproteobacteria</taxon>
        <taxon>Vibrionales</taxon>
        <taxon>Vibrionaceae</taxon>
        <taxon>Vibrio</taxon>
    </lineage>
</organism>